<feature type="coiled-coil region" evidence="1">
    <location>
        <begin position="9"/>
        <end position="40"/>
    </location>
</feature>
<dbReference type="AlphaFoldDB" id="A0A0J6YN98"/>
<dbReference type="PROSITE" id="PS50330">
    <property type="entry name" value="UIM"/>
    <property type="match status" value="1"/>
</dbReference>
<feature type="region of interest" description="Disordered" evidence="2">
    <location>
        <begin position="92"/>
        <end position="223"/>
    </location>
</feature>
<feature type="compositionally biased region" description="Polar residues" evidence="2">
    <location>
        <begin position="125"/>
        <end position="136"/>
    </location>
</feature>
<proteinExistence type="predicted"/>
<organism evidence="3 4">
    <name type="scientific">Coccidioides immitis RMSCC 2394</name>
    <dbReference type="NCBI Taxonomy" id="404692"/>
    <lineage>
        <taxon>Eukaryota</taxon>
        <taxon>Fungi</taxon>
        <taxon>Dikarya</taxon>
        <taxon>Ascomycota</taxon>
        <taxon>Pezizomycotina</taxon>
        <taxon>Eurotiomycetes</taxon>
        <taxon>Eurotiomycetidae</taxon>
        <taxon>Onygenales</taxon>
        <taxon>Onygenaceae</taxon>
        <taxon>Coccidioides</taxon>
    </lineage>
</organism>
<protein>
    <submittedName>
        <fullName evidence="3">Uncharacterized protein</fullName>
    </submittedName>
</protein>
<feature type="compositionally biased region" description="Polar residues" evidence="2">
    <location>
        <begin position="175"/>
        <end position="187"/>
    </location>
</feature>
<name>A0A0J6YN98_COCIT</name>
<gene>
    <name evidence="3" type="ORF">CIRG_09369</name>
</gene>
<accession>A0A0J6YN98</accession>
<evidence type="ECO:0000313" key="3">
    <source>
        <dbReference type="EMBL" id="KMP10136.1"/>
    </source>
</evidence>
<reference evidence="4" key="1">
    <citation type="journal article" date="2010" name="Genome Res.">
        <title>Population genomic sequencing of Coccidioides fungi reveals recent hybridization and transposon control.</title>
        <authorList>
            <person name="Neafsey D.E."/>
            <person name="Barker B.M."/>
            <person name="Sharpton T.J."/>
            <person name="Stajich J.E."/>
            <person name="Park D.J."/>
            <person name="Whiston E."/>
            <person name="Hung C.-Y."/>
            <person name="McMahan C."/>
            <person name="White J."/>
            <person name="Sykes S."/>
            <person name="Heiman D."/>
            <person name="Young S."/>
            <person name="Zeng Q."/>
            <person name="Abouelleil A."/>
            <person name="Aftuck L."/>
            <person name="Bessette D."/>
            <person name="Brown A."/>
            <person name="FitzGerald M."/>
            <person name="Lui A."/>
            <person name="Macdonald J.P."/>
            <person name="Priest M."/>
            <person name="Orbach M.J."/>
            <person name="Galgiani J.N."/>
            <person name="Kirkland T.N."/>
            <person name="Cole G.T."/>
            <person name="Birren B.W."/>
            <person name="Henn M.R."/>
            <person name="Taylor J.W."/>
            <person name="Rounsley S.D."/>
        </authorList>
    </citation>
    <scope>NUCLEOTIDE SEQUENCE [LARGE SCALE GENOMIC DNA]</scope>
    <source>
        <strain evidence="4">RMSCC 2394</strain>
    </source>
</reference>
<sequence length="392" mass="43824">MSMDDDEYLRRALEENYHLNEQHERQLEESRRFHRDLNERALRVSRADAERARQAAREEDDQLMMAIERSQAEERARARRLQAERQRLLQMDREFGSGPGQRVGDSAAQANSRSLRNNEDVVRGNTGSTRARSATGIQPGCGNQRSRRQSTASSTVPQTDRRRATHGNSGPARSRSATTHQEDNSLSGRRARQPRLQDTVPSHLPQASTSRASTPSRANSACESLARRISSIAAPYTTRRHSHHQPGFSNPPIIPQPAHSPAMYSLSEILARSRIDAFPTGPFFPADADPAFDAALQAAINDSADQARDEEEEAVQRSRGIPTYEEACSMPRYRPPRGARYVFQGPKEVYVETGGEGEGMRVKVVGDMDLGEALRVANQNFGQRTGQGRRQW</sequence>
<feature type="coiled-coil region" evidence="1">
    <location>
        <begin position="64"/>
        <end position="91"/>
    </location>
</feature>
<dbReference type="OrthoDB" id="4188827at2759"/>
<dbReference type="InterPro" id="IPR003903">
    <property type="entry name" value="UIM_dom"/>
</dbReference>
<keyword evidence="1" id="KW-0175">Coiled coil</keyword>
<evidence type="ECO:0000313" key="4">
    <source>
        <dbReference type="Proteomes" id="UP000054565"/>
    </source>
</evidence>
<dbReference type="Proteomes" id="UP000054565">
    <property type="component" value="Unassembled WGS sequence"/>
</dbReference>
<evidence type="ECO:0000256" key="1">
    <source>
        <dbReference type="SAM" id="Coils"/>
    </source>
</evidence>
<dbReference type="EMBL" id="DS028100">
    <property type="protein sequence ID" value="KMP10136.1"/>
    <property type="molecule type" value="Genomic_DNA"/>
</dbReference>
<feature type="compositionally biased region" description="Low complexity" evidence="2">
    <location>
        <begin position="207"/>
        <end position="221"/>
    </location>
</feature>
<evidence type="ECO:0000256" key="2">
    <source>
        <dbReference type="SAM" id="MobiDB-lite"/>
    </source>
</evidence>